<dbReference type="PANTHER" id="PTHR10792:SF1">
    <property type="entry name" value="RIBOSOMAL PROTEIN L24"/>
    <property type="match status" value="1"/>
</dbReference>
<evidence type="ECO:0000256" key="5">
    <source>
        <dbReference type="ARBA" id="ARBA00041213"/>
    </source>
</evidence>
<dbReference type="PROSITE" id="PS01073">
    <property type="entry name" value="RIBOSOMAL_L24E"/>
    <property type="match status" value="2"/>
</dbReference>
<dbReference type="PANTHER" id="PTHR10792">
    <property type="entry name" value="60S RIBOSOMAL PROTEIN L24"/>
    <property type="match status" value="1"/>
</dbReference>
<feature type="domain" description="TRASH" evidence="7">
    <location>
        <begin position="6"/>
        <end position="44"/>
    </location>
</feature>
<dbReference type="InterPro" id="IPR023442">
    <property type="entry name" value="Ribosomal_eL24_CS"/>
</dbReference>
<feature type="compositionally biased region" description="Low complexity" evidence="6">
    <location>
        <begin position="307"/>
        <end position="318"/>
    </location>
</feature>
<dbReference type="EMBL" id="JOJR01000064">
    <property type="protein sequence ID" value="RCN47316.1"/>
    <property type="molecule type" value="Genomic_DNA"/>
</dbReference>
<dbReference type="AlphaFoldDB" id="A0A368GSG0"/>
<dbReference type="InterPro" id="IPR056366">
    <property type="entry name" value="Ribosomal_eL24"/>
</dbReference>
<organism evidence="8 9">
    <name type="scientific">Ancylostoma caninum</name>
    <name type="common">Dog hookworm</name>
    <dbReference type="NCBI Taxonomy" id="29170"/>
    <lineage>
        <taxon>Eukaryota</taxon>
        <taxon>Metazoa</taxon>
        <taxon>Ecdysozoa</taxon>
        <taxon>Nematoda</taxon>
        <taxon>Chromadorea</taxon>
        <taxon>Rhabditida</taxon>
        <taxon>Rhabditina</taxon>
        <taxon>Rhabditomorpha</taxon>
        <taxon>Strongyloidea</taxon>
        <taxon>Ancylostomatidae</taxon>
        <taxon>Ancylostomatinae</taxon>
        <taxon>Ancylostoma</taxon>
    </lineage>
</organism>
<feature type="compositionally biased region" description="Basic and acidic residues" evidence="6">
    <location>
        <begin position="102"/>
        <end position="120"/>
    </location>
</feature>
<dbReference type="GO" id="GO:0022625">
    <property type="term" value="C:cytosolic large ribosomal subunit"/>
    <property type="evidence" value="ECO:0007669"/>
    <property type="project" value="TreeGrafter"/>
</dbReference>
<dbReference type="InterPro" id="IPR038630">
    <property type="entry name" value="L24e/L24_sf"/>
</dbReference>
<proteinExistence type="inferred from homology"/>
<dbReference type="CDD" id="cd00472">
    <property type="entry name" value="Ribosomal_L24e_L24"/>
    <property type="match status" value="2"/>
</dbReference>
<evidence type="ECO:0000256" key="3">
    <source>
        <dbReference type="ARBA" id="ARBA00023274"/>
    </source>
</evidence>
<dbReference type="Gene3D" id="2.30.170.20">
    <property type="entry name" value="Ribosomal protein L24e"/>
    <property type="match status" value="2"/>
</dbReference>
<name>A0A368GSG0_ANCCA</name>
<sequence length="318" mass="35841">MKLETCVYSGYKIYPGHGKRVVRPDGKVQIFLSAKTFRSTKLKRSPRDIRWTVLYRIKHKKGSYGQEHVQKKKVKKVATTLNRAVAGMSLEAILAKRNQTSDFRRQQREQAAKAAKEANKAARAAKAAMNKEKKPVPQKMKPPKPVKAAAPRRNRTGASPTMKLETCVYSGYKIYPGHGKRVVRPDGKVQIFLSAKTFRSTKLKRSPRDIRWTVLYRIKHKKGSYGQEHVQKKKVKKVATTLNRAVAGMSLEAILAKRNQTSDFRRQQREQAAKAAKEANKAARAAKAAMNKEKKPVPQKMKPPKPVKAAAPRVGGKR</sequence>
<feature type="domain" description="TRASH" evidence="7">
    <location>
        <begin position="167"/>
        <end position="205"/>
    </location>
</feature>
<dbReference type="InterPro" id="IPR000988">
    <property type="entry name" value="Ribosomal_eL24-rel_N"/>
</dbReference>
<evidence type="ECO:0000313" key="9">
    <source>
        <dbReference type="Proteomes" id="UP000252519"/>
    </source>
</evidence>
<keyword evidence="3" id="KW-0687">Ribonucleoprotein</keyword>
<feature type="compositionally biased region" description="Basic and acidic residues" evidence="6">
    <location>
        <begin position="263"/>
        <end position="281"/>
    </location>
</feature>
<dbReference type="Gene3D" id="6.10.250.1270">
    <property type="match status" value="2"/>
</dbReference>
<dbReference type="Pfam" id="PF01246">
    <property type="entry name" value="Ribosomal_L24e"/>
    <property type="match status" value="2"/>
</dbReference>
<keyword evidence="9" id="KW-1185">Reference proteome</keyword>
<evidence type="ECO:0000256" key="6">
    <source>
        <dbReference type="SAM" id="MobiDB-lite"/>
    </source>
</evidence>
<comment type="caution">
    <text evidence="8">The sequence shown here is derived from an EMBL/GenBank/DDBJ whole genome shotgun (WGS) entry which is preliminary data.</text>
</comment>
<dbReference type="GO" id="GO:0002181">
    <property type="term" value="P:cytoplasmic translation"/>
    <property type="evidence" value="ECO:0007669"/>
    <property type="project" value="TreeGrafter"/>
</dbReference>
<evidence type="ECO:0000259" key="7">
    <source>
        <dbReference type="SMART" id="SM00746"/>
    </source>
</evidence>
<protein>
    <recommendedName>
        <fullName evidence="4">Large ribosomal subunit protein eL24</fullName>
    </recommendedName>
    <alternativeName>
        <fullName evidence="5">60S ribosomal protein L24</fullName>
    </alternativeName>
</protein>
<dbReference type="STRING" id="29170.A0A368GSG0"/>
<dbReference type="GO" id="GO:0003735">
    <property type="term" value="F:structural constituent of ribosome"/>
    <property type="evidence" value="ECO:0007669"/>
    <property type="project" value="InterPro"/>
</dbReference>
<evidence type="ECO:0000256" key="4">
    <source>
        <dbReference type="ARBA" id="ARBA00040612"/>
    </source>
</evidence>
<evidence type="ECO:0000256" key="1">
    <source>
        <dbReference type="ARBA" id="ARBA00005647"/>
    </source>
</evidence>
<dbReference type="GO" id="GO:0003729">
    <property type="term" value="F:mRNA binding"/>
    <property type="evidence" value="ECO:0007669"/>
    <property type="project" value="TreeGrafter"/>
</dbReference>
<gene>
    <name evidence="8" type="ORF">ANCCAN_06604</name>
</gene>
<dbReference type="Proteomes" id="UP000252519">
    <property type="component" value="Unassembled WGS sequence"/>
</dbReference>
<evidence type="ECO:0000313" key="8">
    <source>
        <dbReference type="EMBL" id="RCN47316.1"/>
    </source>
</evidence>
<reference evidence="8 9" key="1">
    <citation type="submission" date="2014-10" db="EMBL/GenBank/DDBJ databases">
        <title>Draft genome of the hookworm Ancylostoma caninum.</title>
        <authorList>
            <person name="Mitreva M."/>
        </authorList>
    </citation>
    <scope>NUCLEOTIDE SEQUENCE [LARGE SCALE GENOMIC DNA]</scope>
    <source>
        <strain evidence="8 9">Baltimore</strain>
    </source>
</reference>
<dbReference type="SMART" id="SM00746">
    <property type="entry name" value="TRASH"/>
    <property type="match status" value="2"/>
</dbReference>
<feature type="region of interest" description="Disordered" evidence="6">
    <location>
        <begin position="260"/>
        <end position="318"/>
    </location>
</feature>
<feature type="region of interest" description="Disordered" evidence="6">
    <location>
        <begin position="99"/>
        <end position="158"/>
    </location>
</feature>
<keyword evidence="2 8" id="KW-0689">Ribosomal protein</keyword>
<evidence type="ECO:0000256" key="2">
    <source>
        <dbReference type="ARBA" id="ARBA00022980"/>
    </source>
</evidence>
<dbReference type="InterPro" id="IPR011017">
    <property type="entry name" value="TRASH_dom"/>
</dbReference>
<dbReference type="SUPFAM" id="SSF57716">
    <property type="entry name" value="Glucocorticoid receptor-like (DNA-binding domain)"/>
    <property type="match status" value="2"/>
</dbReference>
<comment type="similarity">
    <text evidence="1">Belongs to the eukaryotic ribosomal protein eL24 family.</text>
</comment>
<accession>A0A368GSG0</accession>
<dbReference type="OrthoDB" id="1727108at2759"/>